<reference evidence="11" key="1">
    <citation type="submission" date="2021-03" db="EMBL/GenBank/DDBJ databases">
        <authorList>
            <person name="Wang G."/>
        </authorList>
    </citation>
    <scope>NUCLEOTIDE SEQUENCE</scope>
    <source>
        <strain evidence="11">KCTC 12899</strain>
    </source>
</reference>
<evidence type="ECO:0000256" key="8">
    <source>
        <dbReference type="ARBA" id="ARBA00023002"/>
    </source>
</evidence>
<evidence type="ECO:0000256" key="5">
    <source>
        <dbReference type="ARBA" id="ARBA00022538"/>
    </source>
</evidence>
<evidence type="ECO:0000259" key="10">
    <source>
        <dbReference type="Pfam" id="PF00248"/>
    </source>
</evidence>
<protein>
    <submittedName>
        <fullName evidence="11">Aldo/keto reductase</fullName>
    </submittedName>
</protein>
<evidence type="ECO:0000256" key="4">
    <source>
        <dbReference type="ARBA" id="ARBA00022490"/>
    </source>
</evidence>
<dbReference type="PANTHER" id="PTHR43150">
    <property type="entry name" value="HYPERKINETIC, ISOFORM M"/>
    <property type="match status" value="1"/>
</dbReference>
<keyword evidence="9" id="KW-0406">Ion transport</keyword>
<evidence type="ECO:0000256" key="3">
    <source>
        <dbReference type="ARBA" id="ARBA00022448"/>
    </source>
</evidence>
<dbReference type="InterPro" id="IPR036812">
    <property type="entry name" value="NAD(P)_OxRdtase_dom_sf"/>
</dbReference>
<dbReference type="EMBL" id="JAFREP010000001">
    <property type="protein sequence ID" value="MBO1316914.1"/>
    <property type="molecule type" value="Genomic_DNA"/>
</dbReference>
<sequence>MTDMQYRKLGNSGLFVSALSFGSWVTFKNQVDDNLGERLMKQAYDAGINFFDNAEVYAAGDSERIMGRVLNKLGWRRDSFCVSSKVFWGGEKPTQRGLSRKHVFDACHAALRRLQVNYLDLYFCHRPDIHTPMEETVRAMSDLVQQGKVMYWGTSEWRADQIATAHAVARQYNLVPPLMEQPQYNMLERTKVEGDYALLYDQFGLGTTIWSPLASGILTGKYNDGIPEGSRMSLSNFQWLADRLETEEGKARLEKARRLTALAGELGTSLTKLAIAWCLKNPNVSTVILGASKESQLTENIAALATLSLLGDDVMERIETILANKPDAPGDFR</sequence>
<dbReference type="GO" id="GO:0005737">
    <property type="term" value="C:cytoplasm"/>
    <property type="evidence" value="ECO:0007669"/>
    <property type="project" value="UniProtKB-SubCell"/>
</dbReference>
<evidence type="ECO:0000256" key="1">
    <source>
        <dbReference type="ARBA" id="ARBA00004496"/>
    </source>
</evidence>
<dbReference type="SUPFAM" id="SSF51430">
    <property type="entry name" value="NAD(P)-linked oxidoreductase"/>
    <property type="match status" value="1"/>
</dbReference>
<dbReference type="NCBIfam" id="TIGR01293">
    <property type="entry name" value="Kv_beta"/>
    <property type="match status" value="1"/>
</dbReference>
<keyword evidence="6" id="KW-0521">NADP</keyword>
<dbReference type="Proteomes" id="UP000664417">
    <property type="component" value="Unassembled WGS sequence"/>
</dbReference>
<evidence type="ECO:0000256" key="2">
    <source>
        <dbReference type="ARBA" id="ARBA00006515"/>
    </source>
</evidence>
<keyword evidence="5" id="KW-0633">Potassium transport</keyword>
<dbReference type="PANTHER" id="PTHR43150:SF2">
    <property type="entry name" value="HYPERKINETIC, ISOFORM M"/>
    <property type="match status" value="1"/>
</dbReference>
<name>A0A8J7Q068_9BACT</name>
<evidence type="ECO:0000256" key="7">
    <source>
        <dbReference type="ARBA" id="ARBA00022958"/>
    </source>
</evidence>
<organism evidence="11 12">
    <name type="scientific">Acanthopleuribacter pedis</name>
    <dbReference type="NCBI Taxonomy" id="442870"/>
    <lineage>
        <taxon>Bacteria</taxon>
        <taxon>Pseudomonadati</taxon>
        <taxon>Acidobacteriota</taxon>
        <taxon>Holophagae</taxon>
        <taxon>Acanthopleuribacterales</taxon>
        <taxon>Acanthopleuribacteraceae</taxon>
        <taxon>Acanthopleuribacter</taxon>
    </lineage>
</organism>
<dbReference type="Gene3D" id="3.20.20.100">
    <property type="entry name" value="NADP-dependent oxidoreductase domain"/>
    <property type="match status" value="1"/>
</dbReference>
<comment type="similarity">
    <text evidence="2">Belongs to the shaker potassium channel beta subunit family.</text>
</comment>
<dbReference type="CDD" id="cd19143">
    <property type="entry name" value="AKR_AKR6C1_2"/>
    <property type="match status" value="1"/>
</dbReference>
<keyword evidence="4" id="KW-0963">Cytoplasm</keyword>
<dbReference type="Pfam" id="PF00248">
    <property type="entry name" value="Aldo_ket_red"/>
    <property type="match status" value="1"/>
</dbReference>
<comment type="caution">
    <text evidence="11">The sequence shown here is derived from an EMBL/GenBank/DDBJ whole genome shotgun (WGS) entry which is preliminary data.</text>
</comment>
<feature type="domain" description="NADP-dependent oxidoreductase" evidence="10">
    <location>
        <begin position="19"/>
        <end position="321"/>
    </location>
</feature>
<comment type="subcellular location">
    <subcellularLocation>
        <location evidence="1">Cytoplasm</location>
    </subcellularLocation>
</comment>
<evidence type="ECO:0000256" key="9">
    <source>
        <dbReference type="ARBA" id="ARBA00023065"/>
    </source>
</evidence>
<proteinExistence type="inferred from homology"/>
<evidence type="ECO:0000313" key="11">
    <source>
        <dbReference type="EMBL" id="MBO1316914.1"/>
    </source>
</evidence>
<accession>A0A8J7Q068</accession>
<dbReference type="InterPro" id="IPR005399">
    <property type="entry name" value="K_chnl_volt-dep_bsu_KCNAB-rel"/>
</dbReference>
<dbReference type="PRINTS" id="PR01577">
    <property type="entry name" value="KCNABCHANNEL"/>
</dbReference>
<keyword evidence="12" id="KW-1185">Reference proteome</keyword>
<dbReference type="AlphaFoldDB" id="A0A8J7Q068"/>
<keyword evidence="3" id="KW-0813">Transport</keyword>
<evidence type="ECO:0000256" key="6">
    <source>
        <dbReference type="ARBA" id="ARBA00022857"/>
    </source>
</evidence>
<dbReference type="InterPro" id="IPR005983">
    <property type="entry name" value="K_chnl_volt-dep_bsu_KCNAB"/>
</dbReference>
<dbReference type="InterPro" id="IPR023210">
    <property type="entry name" value="NADP_OxRdtase_dom"/>
</dbReference>
<dbReference type="GO" id="GO:0016491">
    <property type="term" value="F:oxidoreductase activity"/>
    <property type="evidence" value="ECO:0007669"/>
    <property type="project" value="UniProtKB-KW"/>
</dbReference>
<evidence type="ECO:0000313" key="12">
    <source>
        <dbReference type="Proteomes" id="UP000664417"/>
    </source>
</evidence>
<gene>
    <name evidence="11" type="ORF">J3U88_00480</name>
</gene>
<keyword evidence="7" id="KW-0630">Potassium</keyword>
<keyword evidence="8" id="KW-0560">Oxidoreductase</keyword>
<dbReference type="GO" id="GO:0005249">
    <property type="term" value="F:voltage-gated potassium channel activity"/>
    <property type="evidence" value="ECO:0007669"/>
    <property type="project" value="InterPro"/>
</dbReference>